<evidence type="ECO:0000256" key="6">
    <source>
        <dbReference type="ARBA" id="ARBA00049024"/>
    </source>
</evidence>
<comment type="subcellular location">
    <subcellularLocation>
        <location evidence="7">Cytoplasm</location>
    </subcellularLocation>
</comment>
<dbReference type="GO" id="GO:0005737">
    <property type="term" value="C:cytoplasm"/>
    <property type="evidence" value="ECO:0007669"/>
    <property type="project" value="UniProtKB-SubCell"/>
</dbReference>
<comment type="similarity">
    <text evidence="7">Belongs to the gamma-glutamyl phosphate reductase family.</text>
</comment>
<comment type="catalytic activity">
    <reaction evidence="6 7">
        <text>L-glutamate 5-semialdehyde + phosphate + NADP(+) = L-glutamyl 5-phosphate + NADPH + H(+)</text>
        <dbReference type="Rhea" id="RHEA:19541"/>
        <dbReference type="ChEBI" id="CHEBI:15378"/>
        <dbReference type="ChEBI" id="CHEBI:43474"/>
        <dbReference type="ChEBI" id="CHEBI:57783"/>
        <dbReference type="ChEBI" id="CHEBI:58066"/>
        <dbReference type="ChEBI" id="CHEBI:58274"/>
        <dbReference type="ChEBI" id="CHEBI:58349"/>
        <dbReference type="EC" id="1.2.1.41"/>
    </reaction>
</comment>
<dbReference type="SUPFAM" id="SSF53720">
    <property type="entry name" value="ALDH-like"/>
    <property type="match status" value="1"/>
</dbReference>
<dbReference type="Gene3D" id="3.40.605.10">
    <property type="entry name" value="Aldehyde Dehydrogenase, Chain A, domain 1"/>
    <property type="match status" value="1"/>
</dbReference>
<evidence type="ECO:0000256" key="2">
    <source>
        <dbReference type="ARBA" id="ARBA00022605"/>
    </source>
</evidence>
<dbReference type="Gene3D" id="3.40.309.10">
    <property type="entry name" value="Aldehyde Dehydrogenase, Chain A, domain 2"/>
    <property type="match status" value="1"/>
</dbReference>
<comment type="pathway">
    <text evidence="1 7">Amino-acid biosynthesis; L-proline biosynthesis; L-glutamate 5-semialdehyde from L-glutamate: step 2/2.</text>
</comment>
<dbReference type="PANTHER" id="PTHR11063:SF8">
    <property type="entry name" value="DELTA-1-PYRROLINE-5-CARBOXYLATE SYNTHASE"/>
    <property type="match status" value="1"/>
</dbReference>
<evidence type="ECO:0000256" key="5">
    <source>
        <dbReference type="ARBA" id="ARBA00023002"/>
    </source>
</evidence>
<dbReference type="InterPro" id="IPR015590">
    <property type="entry name" value="Aldehyde_DH_dom"/>
</dbReference>
<accession>A0A9D2RIJ8</accession>
<reference evidence="9" key="2">
    <citation type="submission" date="2021-04" db="EMBL/GenBank/DDBJ databases">
        <authorList>
            <person name="Gilroy R."/>
        </authorList>
    </citation>
    <scope>NUCLEOTIDE SEQUENCE</scope>
    <source>
        <strain evidence="9">9264</strain>
    </source>
</reference>
<name>A0A9D2RIJ8_9BURK</name>
<dbReference type="Pfam" id="PF00171">
    <property type="entry name" value="Aldedh"/>
    <property type="match status" value="2"/>
</dbReference>
<proteinExistence type="inferred from homology"/>
<keyword evidence="2 7" id="KW-0028">Amino-acid biosynthesis</keyword>
<dbReference type="InterPro" id="IPR016162">
    <property type="entry name" value="Ald_DH_N"/>
</dbReference>
<dbReference type="EMBL" id="DWUQ01000182">
    <property type="protein sequence ID" value="HJD45097.1"/>
    <property type="molecule type" value="Genomic_DNA"/>
</dbReference>
<dbReference type="AlphaFoldDB" id="A0A9D2RIJ8"/>
<dbReference type="PROSITE" id="PS01223">
    <property type="entry name" value="PROA"/>
    <property type="match status" value="1"/>
</dbReference>
<dbReference type="EC" id="1.2.1.41" evidence="7"/>
<protein>
    <recommendedName>
        <fullName evidence="7">Gamma-glutamyl phosphate reductase</fullName>
        <shortName evidence="7">GPR</shortName>
        <ecNumber evidence="7">1.2.1.41</ecNumber>
    </recommendedName>
    <alternativeName>
        <fullName evidence="7">Glutamate-5-semialdehyde dehydrogenase</fullName>
    </alternativeName>
    <alternativeName>
        <fullName evidence="7">Glutamyl-gamma-semialdehyde dehydrogenase</fullName>
        <shortName evidence="7">GSA dehydrogenase</shortName>
    </alternativeName>
</protein>
<comment type="function">
    <text evidence="7">Catalyzes the NADPH-dependent reduction of L-glutamate 5-phosphate into L-glutamate 5-semialdehyde and phosphate. The product spontaneously undergoes cyclization to form 1-pyrroline-5-carboxylate.</text>
</comment>
<dbReference type="NCBIfam" id="TIGR00407">
    <property type="entry name" value="proA"/>
    <property type="match status" value="1"/>
</dbReference>
<keyword evidence="5 7" id="KW-0560">Oxidoreductase</keyword>
<comment type="caution">
    <text evidence="9">The sequence shown here is derived from an EMBL/GenBank/DDBJ whole genome shotgun (WGS) entry which is preliminary data.</text>
</comment>
<dbReference type="GO" id="GO:0055129">
    <property type="term" value="P:L-proline biosynthetic process"/>
    <property type="evidence" value="ECO:0007669"/>
    <property type="project" value="UniProtKB-UniRule"/>
</dbReference>
<sequence>MSNTSSTASSTQDLTTYMRQLGSQARAAAQQLRIASPKLKAQALRAMANRISTNKAQLQEANAKDLIAARERGLDAALLDRLTLSDRALEIMATGLRQIADMPDPVGTMGPTTYRPNGMLVAQMRVPIGVIGIIYESRPNVTIDAAALCLKSGNATILRGGSEAFHSNMALGAIIQASLDEVGLPLESVQVVDTTDRAAVGELIRLDEFVDVIIPRGGKSLIARLSAEATVPLLKHLDGNCHLYIDKDANPEKAQAIAINGKTYRYGICGATETLLVHADIAPAMLSDLAQALTDKGVELRGCERTLAVVPQAKPATESDWETEFLGPILAIKIVDSIEQAMAHIQRYSSQHTESIVTDNLQAAQRFQREVDSSSVYINLPTCFADGFEYGLGAEIGISTNRLHARGPVGLEGLTTQKWVLTGNGQLRG</sequence>
<feature type="domain" description="Aldehyde dehydrogenase" evidence="8">
    <location>
        <begin position="321"/>
        <end position="384"/>
    </location>
</feature>
<evidence type="ECO:0000256" key="4">
    <source>
        <dbReference type="ARBA" id="ARBA00022857"/>
    </source>
</evidence>
<evidence type="ECO:0000256" key="1">
    <source>
        <dbReference type="ARBA" id="ARBA00004985"/>
    </source>
</evidence>
<dbReference type="FunFam" id="3.40.309.10:FF:000006">
    <property type="entry name" value="Gamma-glutamyl phosphate reductase"/>
    <property type="match status" value="1"/>
</dbReference>
<dbReference type="InterPro" id="IPR000965">
    <property type="entry name" value="GPR_dom"/>
</dbReference>
<evidence type="ECO:0000313" key="10">
    <source>
        <dbReference type="Proteomes" id="UP000823889"/>
    </source>
</evidence>
<organism evidence="9 10">
    <name type="scientific">Candidatus Paenalcaligenes intestinipullorum</name>
    <dbReference type="NCBI Taxonomy" id="2838718"/>
    <lineage>
        <taxon>Bacteria</taxon>
        <taxon>Pseudomonadati</taxon>
        <taxon>Pseudomonadota</taxon>
        <taxon>Betaproteobacteria</taxon>
        <taxon>Burkholderiales</taxon>
        <taxon>Alcaligenaceae</taxon>
        <taxon>Paenalcaligenes</taxon>
    </lineage>
</organism>
<keyword evidence="7" id="KW-0963">Cytoplasm</keyword>
<dbReference type="GO" id="GO:0004350">
    <property type="term" value="F:glutamate-5-semialdehyde dehydrogenase activity"/>
    <property type="evidence" value="ECO:0007669"/>
    <property type="project" value="UniProtKB-UniRule"/>
</dbReference>
<dbReference type="PIRSF" id="PIRSF000151">
    <property type="entry name" value="GPR"/>
    <property type="match status" value="1"/>
</dbReference>
<evidence type="ECO:0000256" key="7">
    <source>
        <dbReference type="HAMAP-Rule" id="MF_00412"/>
    </source>
</evidence>
<keyword evidence="3 7" id="KW-0641">Proline biosynthesis</keyword>
<dbReference type="InterPro" id="IPR012134">
    <property type="entry name" value="Glu-5-SA_DH"/>
</dbReference>
<dbReference type="GO" id="GO:0050661">
    <property type="term" value="F:NADP binding"/>
    <property type="evidence" value="ECO:0007669"/>
    <property type="project" value="InterPro"/>
</dbReference>
<dbReference type="NCBIfam" id="NF001221">
    <property type="entry name" value="PRK00197.1"/>
    <property type="match status" value="1"/>
</dbReference>
<dbReference type="CDD" id="cd07079">
    <property type="entry name" value="ALDH_F18-19_ProA-GPR"/>
    <property type="match status" value="1"/>
</dbReference>
<feature type="domain" description="Aldehyde dehydrogenase" evidence="8">
    <location>
        <begin position="23"/>
        <end position="294"/>
    </location>
</feature>
<keyword evidence="4 7" id="KW-0521">NADP</keyword>
<dbReference type="InterPro" id="IPR020593">
    <property type="entry name" value="G-glutamylP_reductase_CS"/>
</dbReference>
<dbReference type="InterPro" id="IPR016161">
    <property type="entry name" value="Ald_DH/histidinol_DH"/>
</dbReference>
<evidence type="ECO:0000256" key="3">
    <source>
        <dbReference type="ARBA" id="ARBA00022650"/>
    </source>
</evidence>
<evidence type="ECO:0000313" key="9">
    <source>
        <dbReference type="EMBL" id="HJD45097.1"/>
    </source>
</evidence>
<evidence type="ECO:0000259" key="8">
    <source>
        <dbReference type="Pfam" id="PF00171"/>
    </source>
</evidence>
<dbReference type="InterPro" id="IPR016163">
    <property type="entry name" value="Ald_DH_C"/>
</dbReference>
<reference evidence="9" key="1">
    <citation type="journal article" date="2021" name="PeerJ">
        <title>Extensive microbial diversity within the chicken gut microbiome revealed by metagenomics and culture.</title>
        <authorList>
            <person name="Gilroy R."/>
            <person name="Ravi A."/>
            <person name="Getino M."/>
            <person name="Pursley I."/>
            <person name="Horton D.L."/>
            <person name="Alikhan N.F."/>
            <person name="Baker D."/>
            <person name="Gharbi K."/>
            <person name="Hall N."/>
            <person name="Watson M."/>
            <person name="Adriaenssens E.M."/>
            <person name="Foster-Nyarko E."/>
            <person name="Jarju S."/>
            <person name="Secka A."/>
            <person name="Antonio M."/>
            <person name="Oren A."/>
            <person name="Chaudhuri R.R."/>
            <person name="La Ragione R."/>
            <person name="Hildebrand F."/>
            <person name="Pallen M.J."/>
        </authorList>
    </citation>
    <scope>NUCLEOTIDE SEQUENCE</scope>
    <source>
        <strain evidence="9">9264</strain>
    </source>
</reference>
<dbReference type="Proteomes" id="UP000823889">
    <property type="component" value="Unassembled WGS sequence"/>
</dbReference>
<dbReference type="HAMAP" id="MF_00412">
    <property type="entry name" value="ProA"/>
    <property type="match status" value="1"/>
</dbReference>
<dbReference type="PANTHER" id="PTHR11063">
    <property type="entry name" value="GLUTAMATE SEMIALDEHYDE DEHYDROGENASE"/>
    <property type="match status" value="1"/>
</dbReference>
<gene>
    <name evidence="7" type="primary">proA</name>
    <name evidence="9" type="ORF">H9906_08760</name>
</gene>